<sequence length="137" mass="16523">MRIRKTRYPDNKRYGFYISSQEDFILIVPFGTAHIFDYLDVVEKEVKKQAANIRLSKVDIFIDLLPIVGNREKTLFKFSYNKENGNIDWFVYEEFSIEEIPEHILEVMKKVYEEHKETLWEFLLPSEKKKFETVLSF</sequence>
<organism evidence="1 2">
    <name type="scientific">Desulfurobacterium atlanticum</name>
    <dbReference type="NCBI Taxonomy" id="240169"/>
    <lineage>
        <taxon>Bacteria</taxon>
        <taxon>Pseudomonadati</taxon>
        <taxon>Aquificota</taxon>
        <taxon>Aquificia</taxon>
        <taxon>Desulfurobacteriales</taxon>
        <taxon>Desulfurobacteriaceae</taxon>
        <taxon>Desulfurobacterium</taxon>
    </lineage>
</organism>
<gene>
    <name evidence="1" type="ORF">SAMN06265340_102136</name>
</gene>
<keyword evidence="2" id="KW-1185">Reference proteome</keyword>
<dbReference type="OrthoDB" id="9839889at2"/>
<accession>A0A238Y7T7</accession>
<name>A0A238Y7T7_9BACT</name>
<dbReference type="EMBL" id="FZOB01000002">
    <property type="protein sequence ID" value="SNR66409.1"/>
    <property type="molecule type" value="Genomic_DNA"/>
</dbReference>
<evidence type="ECO:0000313" key="1">
    <source>
        <dbReference type="EMBL" id="SNR66409.1"/>
    </source>
</evidence>
<dbReference type="Proteomes" id="UP000198405">
    <property type="component" value="Unassembled WGS sequence"/>
</dbReference>
<dbReference type="AlphaFoldDB" id="A0A238Y7T7"/>
<evidence type="ECO:0000313" key="2">
    <source>
        <dbReference type="Proteomes" id="UP000198405"/>
    </source>
</evidence>
<proteinExistence type="predicted"/>
<protein>
    <submittedName>
        <fullName evidence="1">Uncharacterized protein</fullName>
    </submittedName>
</protein>
<reference evidence="2" key="1">
    <citation type="submission" date="2017-06" db="EMBL/GenBank/DDBJ databases">
        <authorList>
            <person name="Varghese N."/>
            <person name="Submissions S."/>
        </authorList>
    </citation>
    <scope>NUCLEOTIDE SEQUENCE [LARGE SCALE GENOMIC DNA]</scope>
    <source>
        <strain evidence="2">DSM 15668</strain>
    </source>
</reference>